<keyword evidence="9 10" id="KW-0472">Membrane</keyword>
<proteinExistence type="inferred from homology"/>
<dbReference type="Gene3D" id="3.30.700.10">
    <property type="entry name" value="Glycoprotein, Type 4 Pilin"/>
    <property type="match status" value="1"/>
</dbReference>
<evidence type="ECO:0000256" key="6">
    <source>
        <dbReference type="ARBA" id="ARBA00022519"/>
    </source>
</evidence>
<dbReference type="EMBL" id="CP023406">
    <property type="protein sequence ID" value="ATD68551.1"/>
    <property type="molecule type" value="Genomic_DNA"/>
</dbReference>
<evidence type="ECO:0000256" key="8">
    <source>
        <dbReference type="ARBA" id="ARBA00022989"/>
    </source>
</evidence>
<sequence length="151" mass="16102">MKSKVPSAPPRTTRGFTLLEMIVVLVIIGLIMGLVGPRLFGQADKAKAQAASTQVKMLGGALQTMRLDIGRLPNEEEGLSLLVRRPADERTASRWTGPYIDGDVPDDPWGRPYRYSPTPAAGQPFTLYSHGADGAPGGEGLDADVGYLPAN</sequence>
<dbReference type="RefSeq" id="WP_096300009.1">
    <property type="nucleotide sequence ID" value="NZ_CP023406.1"/>
</dbReference>
<dbReference type="InterPro" id="IPR010054">
    <property type="entry name" value="Type2_sec_GspG"/>
</dbReference>
<dbReference type="NCBIfam" id="TIGR02532">
    <property type="entry name" value="IV_pilin_GFxxxE"/>
    <property type="match status" value="1"/>
</dbReference>
<organism evidence="12 13">
    <name type="scientific">Luteimonas chenhongjianii</name>
    <dbReference type="NCBI Taxonomy" id="2006110"/>
    <lineage>
        <taxon>Bacteria</taxon>
        <taxon>Pseudomonadati</taxon>
        <taxon>Pseudomonadota</taxon>
        <taxon>Gammaproteobacteria</taxon>
        <taxon>Lysobacterales</taxon>
        <taxon>Lysobacteraceae</taxon>
        <taxon>Luteimonas</taxon>
    </lineage>
</organism>
<keyword evidence="13" id="KW-1185">Reference proteome</keyword>
<dbReference type="GO" id="GO:0005886">
    <property type="term" value="C:plasma membrane"/>
    <property type="evidence" value="ECO:0007669"/>
    <property type="project" value="UniProtKB-SubCell"/>
</dbReference>
<dbReference type="NCBIfam" id="TIGR01710">
    <property type="entry name" value="typeII_sec_gspG"/>
    <property type="match status" value="1"/>
</dbReference>
<dbReference type="AlphaFoldDB" id="A0A290XHK8"/>
<evidence type="ECO:0000256" key="9">
    <source>
        <dbReference type="ARBA" id="ARBA00023136"/>
    </source>
</evidence>
<keyword evidence="8 10" id="KW-1133">Transmembrane helix</keyword>
<evidence type="ECO:0000256" key="2">
    <source>
        <dbReference type="ARBA" id="ARBA00009984"/>
    </source>
</evidence>
<dbReference type="KEGG" id="lum:CNR27_14825"/>
<evidence type="ECO:0000259" key="11">
    <source>
        <dbReference type="Pfam" id="PF08334"/>
    </source>
</evidence>
<comment type="similarity">
    <text evidence="2">Belongs to the GSP G family.</text>
</comment>
<dbReference type="OrthoDB" id="9795612at2"/>
<evidence type="ECO:0000256" key="10">
    <source>
        <dbReference type="SAM" id="Phobius"/>
    </source>
</evidence>
<keyword evidence="4" id="KW-1003">Cell membrane</keyword>
<dbReference type="SUPFAM" id="SSF54523">
    <property type="entry name" value="Pili subunits"/>
    <property type="match status" value="1"/>
</dbReference>
<keyword evidence="6" id="KW-0997">Cell inner membrane</keyword>
<feature type="transmembrane region" description="Helical" evidence="10">
    <location>
        <begin position="15"/>
        <end position="35"/>
    </location>
</feature>
<gene>
    <name evidence="12" type="primary">gspG</name>
    <name evidence="12" type="ORF">CNR27_14825</name>
</gene>
<evidence type="ECO:0000313" key="13">
    <source>
        <dbReference type="Proteomes" id="UP000218968"/>
    </source>
</evidence>
<dbReference type="PROSITE" id="PS00409">
    <property type="entry name" value="PROKAR_NTER_METHYL"/>
    <property type="match status" value="1"/>
</dbReference>
<accession>A0A290XHK8</accession>
<keyword evidence="5" id="KW-0488">Methylation</keyword>
<evidence type="ECO:0000313" key="12">
    <source>
        <dbReference type="EMBL" id="ATD68551.1"/>
    </source>
</evidence>
<protein>
    <recommendedName>
        <fullName evidence="3">Type II secretion system core protein G</fullName>
    </recommendedName>
</protein>
<dbReference type="PANTHER" id="PTHR30093">
    <property type="entry name" value="GENERAL SECRETION PATHWAY PROTEIN G"/>
    <property type="match status" value="1"/>
</dbReference>
<feature type="domain" description="Type II secretion system protein GspG C-terminal" evidence="11">
    <location>
        <begin position="38"/>
        <end position="146"/>
    </location>
</feature>
<dbReference type="InterPro" id="IPR000983">
    <property type="entry name" value="Bac_GSPG_pilin"/>
</dbReference>
<evidence type="ECO:0000256" key="4">
    <source>
        <dbReference type="ARBA" id="ARBA00022475"/>
    </source>
</evidence>
<dbReference type="InterPro" id="IPR045584">
    <property type="entry name" value="Pilin-like"/>
</dbReference>
<evidence type="ECO:0000256" key="1">
    <source>
        <dbReference type="ARBA" id="ARBA00004377"/>
    </source>
</evidence>
<dbReference type="Proteomes" id="UP000218968">
    <property type="component" value="Chromosome"/>
</dbReference>
<dbReference type="PANTHER" id="PTHR30093:SF45">
    <property type="entry name" value="TYPE II SECRETION SYSTEM CORE PROTEIN G"/>
    <property type="match status" value="1"/>
</dbReference>
<keyword evidence="7 10" id="KW-0812">Transmembrane</keyword>
<dbReference type="Pfam" id="PF07963">
    <property type="entry name" value="N_methyl"/>
    <property type="match status" value="1"/>
</dbReference>
<dbReference type="InterPro" id="IPR012902">
    <property type="entry name" value="N_methyl_site"/>
</dbReference>
<evidence type="ECO:0000256" key="7">
    <source>
        <dbReference type="ARBA" id="ARBA00022692"/>
    </source>
</evidence>
<evidence type="ECO:0000256" key="3">
    <source>
        <dbReference type="ARBA" id="ARBA00020042"/>
    </source>
</evidence>
<dbReference type="GO" id="GO:0015627">
    <property type="term" value="C:type II protein secretion system complex"/>
    <property type="evidence" value="ECO:0007669"/>
    <property type="project" value="InterPro"/>
</dbReference>
<comment type="subcellular location">
    <subcellularLocation>
        <location evidence="1">Cell inner membrane</location>
        <topology evidence="1">Single-pass membrane protein</topology>
    </subcellularLocation>
</comment>
<dbReference type="InterPro" id="IPR013545">
    <property type="entry name" value="T2SS_protein-GspG_C"/>
</dbReference>
<dbReference type="Pfam" id="PF08334">
    <property type="entry name" value="T2SSG"/>
    <property type="match status" value="1"/>
</dbReference>
<name>A0A290XHK8_9GAMM</name>
<reference evidence="13" key="1">
    <citation type="submission" date="2017-09" db="EMBL/GenBank/DDBJ databases">
        <title>Luteimonas liuhanmingii sp.nov., isolated from the intestinal contents of Tibetan Plateau Pika in Yushu, Qinghai Province, China.</title>
        <authorList>
            <person name="Gui Z."/>
        </authorList>
    </citation>
    <scope>NUCLEOTIDE SEQUENCE [LARGE SCALE GENOMIC DNA]</scope>
    <source>
        <strain evidence="13">100111</strain>
    </source>
</reference>
<dbReference type="PRINTS" id="PR00813">
    <property type="entry name" value="BCTERIALGSPG"/>
</dbReference>
<evidence type="ECO:0000256" key="5">
    <source>
        <dbReference type="ARBA" id="ARBA00022481"/>
    </source>
</evidence>
<dbReference type="GO" id="GO:0015628">
    <property type="term" value="P:protein secretion by the type II secretion system"/>
    <property type="evidence" value="ECO:0007669"/>
    <property type="project" value="InterPro"/>
</dbReference>